<gene>
    <name evidence="1" type="ORF">S12H4_25459</name>
</gene>
<feature type="non-terminal residue" evidence="1">
    <location>
        <position position="1"/>
    </location>
</feature>
<sequence length="53" mass="6182">PIGDHVIRVQKEGYLPREIVIEVEEGDVEEIPFILEEIPPEEKPIEPYIPYQP</sequence>
<protein>
    <recommendedName>
        <fullName evidence="2">PEGA domain-containing protein</fullName>
    </recommendedName>
</protein>
<evidence type="ECO:0008006" key="2">
    <source>
        <dbReference type="Google" id="ProtNLM"/>
    </source>
</evidence>
<evidence type="ECO:0000313" key="1">
    <source>
        <dbReference type="EMBL" id="GAI74446.1"/>
    </source>
</evidence>
<proteinExistence type="predicted"/>
<reference evidence="1" key="1">
    <citation type="journal article" date="2014" name="Front. Microbiol.">
        <title>High frequency of phylogenetically diverse reductive dehalogenase-homologous genes in deep subseafloor sedimentary metagenomes.</title>
        <authorList>
            <person name="Kawai M."/>
            <person name="Futagami T."/>
            <person name="Toyoda A."/>
            <person name="Takaki Y."/>
            <person name="Nishi S."/>
            <person name="Hori S."/>
            <person name="Arai W."/>
            <person name="Tsubouchi T."/>
            <person name="Morono Y."/>
            <person name="Uchiyama I."/>
            <person name="Ito T."/>
            <person name="Fujiyama A."/>
            <person name="Inagaki F."/>
            <person name="Takami H."/>
        </authorList>
    </citation>
    <scope>NUCLEOTIDE SEQUENCE</scope>
    <source>
        <strain evidence="1">Expedition CK06-06</strain>
    </source>
</reference>
<accession>X1S5Q0</accession>
<feature type="non-terminal residue" evidence="1">
    <location>
        <position position="53"/>
    </location>
</feature>
<comment type="caution">
    <text evidence="1">The sequence shown here is derived from an EMBL/GenBank/DDBJ whole genome shotgun (WGS) entry which is preliminary data.</text>
</comment>
<organism evidence="1">
    <name type="scientific">marine sediment metagenome</name>
    <dbReference type="NCBI Taxonomy" id="412755"/>
    <lineage>
        <taxon>unclassified sequences</taxon>
        <taxon>metagenomes</taxon>
        <taxon>ecological metagenomes</taxon>
    </lineage>
</organism>
<dbReference type="AlphaFoldDB" id="X1S5Q0"/>
<name>X1S5Q0_9ZZZZ</name>
<dbReference type="EMBL" id="BARW01014296">
    <property type="protein sequence ID" value="GAI74446.1"/>
    <property type="molecule type" value="Genomic_DNA"/>
</dbReference>